<dbReference type="AlphaFoldDB" id="A0A0J9UQB4"/>
<dbReference type="RefSeq" id="XP_018239213.1">
    <property type="nucleotide sequence ID" value="XM_018382490.1"/>
</dbReference>
<dbReference type="EMBL" id="DS231699">
    <property type="protein sequence ID" value="KNB01168.1"/>
    <property type="molecule type" value="Genomic_DNA"/>
</dbReference>
<organism evidence="2 3">
    <name type="scientific">Fusarium oxysporum f. sp. lycopersici (strain 4287 / CBS 123668 / FGSC 9935 / NRRL 34936)</name>
    <name type="common">Fusarium vascular wilt of tomato</name>
    <dbReference type="NCBI Taxonomy" id="426428"/>
    <lineage>
        <taxon>Eukaryota</taxon>
        <taxon>Fungi</taxon>
        <taxon>Dikarya</taxon>
        <taxon>Ascomycota</taxon>
        <taxon>Pezizomycotina</taxon>
        <taxon>Sordariomycetes</taxon>
        <taxon>Hypocreomycetidae</taxon>
        <taxon>Hypocreales</taxon>
        <taxon>Nectriaceae</taxon>
        <taxon>Fusarium</taxon>
        <taxon>Fusarium oxysporum species complex</taxon>
    </lineage>
</organism>
<reference evidence="2" key="1">
    <citation type="submission" date="2007-04" db="EMBL/GenBank/DDBJ databases">
        <authorList>
            <consortium name="The Broad Institute Genome Sequencing Platform"/>
            <person name="Birren B."/>
            <person name="Lander E."/>
            <person name="Galagan J."/>
            <person name="Nusbaum C."/>
            <person name="Devon K."/>
            <person name="Ma L.-J."/>
            <person name="Jaffe D."/>
            <person name="Butler J."/>
            <person name="Alvarez P."/>
            <person name="Gnerre S."/>
            <person name="Grabherr M."/>
            <person name="Kleber M."/>
            <person name="Mauceli E."/>
            <person name="Brockman W."/>
            <person name="MacCallum I.A."/>
            <person name="Young S."/>
            <person name="LaButti K."/>
            <person name="DeCaprio D."/>
            <person name="Crawford M."/>
            <person name="Koehrsen M."/>
            <person name="Engels R."/>
            <person name="Montgomery P."/>
            <person name="Pearson M."/>
            <person name="Howarth C."/>
            <person name="Larson L."/>
            <person name="White J."/>
            <person name="O'Leary S."/>
            <person name="Kodira C."/>
            <person name="Zeng Q."/>
            <person name="Yandava C."/>
            <person name="Alvarado L."/>
            <person name="Kistler C."/>
            <person name="Shim W.-B."/>
            <person name="Kang S."/>
            <person name="Woloshuk C."/>
        </authorList>
    </citation>
    <scope>NUCLEOTIDE SEQUENCE</scope>
    <source>
        <strain evidence="2">4287</strain>
    </source>
</reference>
<feature type="compositionally biased region" description="Polar residues" evidence="1">
    <location>
        <begin position="315"/>
        <end position="336"/>
    </location>
</feature>
<dbReference type="VEuPathDB" id="FungiDB:FOXG_04466"/>
<dbReference type="Proteomes" id="UP000009097">
    <property type="component" value="Unassembled WGS sequence"/>
</dbReference>
<evidence type="ECO:0000313" key="2">
    <source>
        <dbReference type="EMBL" id="KNB01168.1"/>
    </source>
</evidence>
<dbReference type="GeneID" id="28946512"/>
<feature type="compositionally biased region" description="Polar residues" evidence="1">
    <location>
        <begin position="370"/>
        <end position="380"/>
    </location>
</feature>
<feature type="region of interest" description="Disordered" evidence="1">
    <location>
        <begin position="159"/>
        <end position="178"/>
    </location>
</feature>
<name>A0A0J9UQB4_FUSO4</name>
<reference evidence="2" key="2">
    <citation type="journal article" date="2010" name="Nature">
        <title>Comparative genomics reveals mobile pathogenicity chromosomes in Fusarium.</title>
        <authorList>
            <person name="Ma L.J."/>
            <person name="van der Does H.C."/>
            <person name="Borkovich K.A."/>
            <person name="Coleman J.J."/>
            <person name="Daboussi M.J."/>
            <person name="Di Pietro A."/>
            <person name="Dufresne M."/>
            <person name="Freitag M."/>
            <person name="Grabherr M."/>
            <person name="Henrissat B."/>
            <person name="Houterman P.M."/>
            <person name="Kang S."/>
            <person name="Shim W.B."/>
            <person name="Woloshuk C."/>
            <person name="Xie X."/>
            <person name="Xu J.R."/>
            <person name="Antoniw J."/>
            <person name="Baker S.E."/>
            <person name="Bluhm B.H."/>
            <person name="Breakspear A."/>
            <person name="Brown D.W."/>
            <person name="Butchko R.A."/>
            <person name="Chapman S."/>
            <person name="Coulson R."/>
            <person name="Coutinho P.M."/>
            <person name="Danchin E.G."/>
            <person name="Diener A."/>
            <person name="Gale L.R."/>
            <person name="Gardiner D.M."/>
            <person name="Goff S."/>
            <person name="Hammond-Kosack K.E."/>
            <person name="Hilburn K."/>
            <person name="Hua-Van A."/>
            <person name="Jonkers W."/>
            <person name="Kazan K."/>
            <person name="Kodira C.D."/>
            <person name="Koehrsen M."/>
            <person name="Kumar L."/>
            <person name="Lee Y.H."/>
            <person name="Li L."/>
            <person name="Manners J.M."/>
            <person name="Miranda-Saavedra D."/>
            <person name="Mukherjee M."/>
            <person name="Park G."/>
            <person name="Park J."/>
            <person name="Park S.Y."/>
            <person name="Proctor R.H."/>
            <person name="Regev A."/>
            <person name="Ruiz-Roldan M.C."/>
            <person name="Sain D."/>
            <person name="Sakthikumar S."/>
            <person name="Sykes S."/>
            <person name="Schwartz D.C."/>
            <person name="Turgeon B.G."/>
            <person name="Wapinski I."/>
            <person name="Yoder O."/>
            <person name="Young S."/>
            <person name="Zeng Q."/>
            <person name="Zhou S."/>
            <person name="Galagan J."/>
            <person name="Cuomo C.A."/>
            <person name="Kistler H.C."/>
            <person name="Rep M."/>
        </authorList>
    </citation>
    <scope>NUCLEOTIDE SEQUENCE [LARGE SCALE GENOMIC DNA]</scope>
    <source>
        <strain evidence="2">4287</strain>
    </source>
</reference>
<feature type="compositionally biased region" description="Low complexity" evidence="1">
    <location>
        <begin position="219"/>
        <end position="233"/>
    </location>
</feature>
<feature type="compositionally biased region" description="Polar residues" evidence="1">
    <location>
        <begin position="276"/>
        <end position="306"/>
    </location>
</feature>
<feature type="compositionally biased region" description="Basic and acidic residues" evidence="1">
    <location>
        <begin position="389"/>
        <end position="401"/>
    </location>
</feature>
<feature type="compositionally biased region" description="Low complexity" evidence="1">
    <location>
        <begin position="242"/>
        <end position="258"/>
    </location>
</feature>
<evidence type="ECO:0000313" key="3">
    <source>
        <dbReference type="Proteomes" id="UP000009097"/>
    </source>
</evidence>
<accession>A0A0J9UQB4</accession>
<evidence type="ECO:0000256" key="1">
    <source>
        <dbReference type="SAM" id="MobiDB-lite"/>
    </source>
</evidence>
<dbReference type="OrthoDB" id="5045748at2759"/>
<feature type="region of interest" description="Disordered" evidence="1">
    <location>
        <begin position="212"/>
        <end position="401"/>
    </location>
</feature>
<dbReference type="KEGG" id="fox:FOXG_04466"/>
<proteinExistence type="predicted"/>
<sequence>MAPLNEPRFPRAANPQSFLECPFHKYNSIQFYLCSDKPLRGMSCLWDHLRSKHLAYTNSTPWTCPNCREEIYDHKQDSHHDPSKCVTTSPGESGILLDSELQQYLDSAIGRKPDAAWPRTQFVEIAVPYLTAKARTTPLDTGYQTLILDTIYATYNSMSNDAPQEDGAQPSQQHIAKPWPIIPPNPYLQLPYNGTQAQWQYFVSPQQALPQASHLQAAQSNHQSQDLQQPQQSHAEPTPNNYTQTSSYQQPPYSSSPQLLCDSSQPDMTPVEDPSTPASSIRQQSLDTTQPQPQEHPTRNEFSISLDSPRPNIISAENASTRTRSIGQQNPGVSQPQHEEHSTTDWLDFSQYSPLTRVLDHPDYNPASHAENSNVPSLDMNNEGEDNGIDLRDWMKDSSLG</sequence>
<protein>
    <submittedName>
        <fullName evidence="2">Uncharacterized protein</fullName>
    </submittedName>
</protein>
<gene>
    <name evidence="2" type="ORF">FOXG_04466</name>
</gene>